<reference evidence="9 10" key="1">
    <citation type="submission" date="2019-03" db="EMBL/GenBank/DDBJ databases">
        <title>Genomic Encyclopedia of Type Strains, Phase III (KMG-III): the genomes of soil and plant-associated and newly described type strains.</title>
        <authorList>
            <person name="Whitman W."/>
        </authorList>
    </citation>
    <scope>NUCLEOTIDE SEQUENCE [LARGE SCALE GENOMIC DNA]</scope>
    <source>
        <strain evidence="9 10">CECT 8283</strain>
    </source>
</reference>
<gene>
    <name evidence="9" type="ORF">DFQ07_1698</name>
</gene>
<dbReference type="OrthoDB" id="9811587at2"/>
<evidence type="ECO:0000256" key="8">
    <source>
        <dbReference type="SAM" id="Coils"/>
    </source>
</evidence>
<comment type="caution">
    <text evidence="9">The sequence shown here is derived from an EMBL/GenBank/DDBJ whole genome shotgun (WGS) entry which is preliminary data.</text>
</comment>
<proteinExistence type="inferred from homology"/>
<protein>
    <submittedName>
        <fullName evidence="9">Outer membrane protein</fullName>
    </submittedName>
</protein>
<organism evidence="9 10">
    <name type="scientific">Tenacibaculum caenipelagi</name>
    <dbReference type="NCBI Taxonomy" id="1325435"/>
    <lineage>
        <taxon>Bacteria</taxon>
        <taxon>Pseudomonadati</taxon>
        <taxon>Bacteroidota</taxon>
        <taxon>Flavobacteriia</taxon>
        <taxon>Flavobacteriales</taxon>
        <taxon>Flavobacteriaceae</taxon>
        <taxon>Tenacibaculum</taxon>
    </lineage>
</organism>
<keyword evidence="7" id="KW-0998">Cell outer membrane</keyword>
<keyword evidence="3" id="KW-0813">Transport</keyword>
<dbReference type="GO" id="GO:0015562">
    <property type="term" value="F:efflux transmembrane transporter activity"/>
    <property type="evidence" value="ECO:0007669"/>
    <property type="project" value="InterPro"/>
</dbReference>
<dbReference type="Proteomes" id="UP000295390">
    <property type="component" value="Unassembled WGS sequence"/>
</dbReference>
<evidence type="ECO:0000256" key="1">
    <source>
        <dbReference type="ARBA" id="ARBA00004442"/>
    </source>
</evidence>
<accession>A0A4R6THQ5</accession>
<keyword evidence="8" id="KW-0175">Coiled coil</keyword>
<name>A0A4R6THQ5_9FLAO</name>
<dbReference type="SUPFAM" id="SSF56954">
    <property type="entry name" value="Outer membrane efflux proteins (OEP)"/>
    <property type="match status" value="1"/>
</dbReference>
<dbReference type="GO" id="GO:0015288">
    <property type="term" value="F:porin activity"/>
    <property type="evidence" value="ECO:0007669"/>
    <property type="project" value="TreeGrafter"/>
</dbReference>
<evidence type="ECO:0000256" key="4">
    <source>
        <dbReference type="ARBA" id="ARBA00022452"/>
    </source>
</evidence>
<dbReference type="RefSeq" id="WP_133535815.1">
    <property type="nucleotide sequence ID" value="NZ_SNYH01000003.1"/>
</dbReference>
<dbReference type="GO" id="GO:1990281">
    <property type="term" value="C:efflux pump complex"/>
    <property type="evidence" value="ECO:0007669"/>
    <property type="project" value="TreeGrafter"/>
</dbReference>
<dbReference type="InterPro" id="IPR051906">
    <property type="entry name" value="TolC-like"/>
</dbReference>
<evidence type="ECO:0000256" key="5">
    <source>
        <dbReference type="ARBA" id="ARBA00022692"/>
    </source>
</evidence>
<keyword evidence="6" id="KW-0472">Membrane</keyword>
<dbReference type="AlphaFoldDB" id="A0A4R6THQ5"/>
<evidence type="ECO:0000256" key="6">
    <source>
        <dbReference type="ARBA" id="ARBA00023136"/>
    </source>
</evidence>
<dbReference type="GO" id="GO:0009279">
    <property type="term" value="C:cell outer membrane"/>
    <property type="evidence" value="ECO:0007669"/>
    <property type="project" value="UniProtKB-SubCell"/>
</dbReference>
<feature type="coiled-coil region" evidence="8">
    <location>
        <begin position="158"/>
        <end position="185"/>
    </location>
</feature>
<dbReference type="InterPro" id="IPR003423">
    <property type="entry name" value="OMP_efflux"/>
</dbReference>
<sequence length="443" mass="49471">MKLCLIIATFFYLQVSFSQVKDSIPLKVWSLEKCIAHAIENNITIKEATLNKSITETDYKAAKSSRLPNLTASGSTSFSNGNSIDPITSNFVSDQIYSTNIGLNSSIILFQGNQINNQIIQNELLLKQSIFIEKEVKNNITLSVLENYLQILHAKEGIIIAENNLQSTEKEVEQAKARLDAGTITLSDYTEAQSQAATNKYILINAKNTYQQYLISLKQLLELDPTHNIEIKNLDNNTDFPLMALNEIAIYKKALNVLPEINASNLEIEASKKGMDIAKGGYLPTLSLTSSLGTGYTSVNETMTFSNQLDFNFNQKIGLSLSIPIFNRNQTKAAVQKATINIEKAEISKTNTQKEIYKKVATAYQNAIATQEQLVAAKTSMKAAEQSYKLAKKKYELGNLSTADLVISQNTYTNSQQNYLQAKYLNILYQQLLKFYQGNRITL</sequence>
<dbReference type="Pfam" id="PF02321">
    <property type="entry name" value="OEP"/>
    <property type="match status" value="2"/>
</dbReference>
<dbReference type="PANTHER" id="PTHR30026:SF20">
    <property type="entry name" value="OUTER MEMBRANE PROTEIN TOLC"/>
    <property type="match status" value="1"/>
</dbReference>
<keyword evidence="4" id="KW-1134">Transmembrane beta strand</keyword>
<comment type="similarity">
    <text evidence="2">Belongs to the outer membrane factor (OMF) (TC 1.B.17) family.</text>
</comment>
<evidence type="ECO:0000256" key="3">
    <source>
        <dbReference type="ARBA" id="ARBA00022448"/>
    </source>
</evidence>
<comment type="subcellular location">
    <subcellularLocation>
        <location evidence="1">Cell outer membrane</location>
    </subcellularLocation>
</comment>
<dbReference type="EMBL" id="SNYH01000003">
    <property type="protein sequence ID" value="TDQ27842.1"/>
    <property type="molecule type" value="Genomic_DNA"/>
</dbReference>
<evidence type="ECO:0000313" key="9">
    <source>
        <dbReference type="EMBL" id="TDQ27842.1"/>
    </source>
</evidence>
<keyword evidence="10" id="KW-1185">Reference proteome</keyword>
<evidence type="ECO:0000256" key="7">
    <source>
        <dbReference type="ARBA" id="ARBA00023237"/>
    </source>
</evidence>
<evidence type="ECO:0000313" key="10">
    <source>
        <dbReference type="Proteomes" id="UP000295390"/>
    </source>
</evidence>
<evidence type="ECO:0000256" key="2">
    <source>
        <dbReference type="ARBA" id="ARBA00007613"/>
    </source>
</evidence>
<keyword evidence="5" id="KW-0812">Transmembrane</keyword>
<dbReference type="Gene3D" id="1.20.1600.10">
    <property type="entry name" value="Outer membrane efflux proteins (OEP)"/>
    <property type="match status" value="1"/>
</dbReference>
<dbReference type="PANTHER" id="PTHR30026">
    <property type="entry name" value="OUTER MEMBRANE PROTEIN TOLC"/>
    <property type="match status" value="1"/>
</dbReference>